<gene>
    <name evidence="2" type="ORF">E2C01_051574</name>
</gene>
<proteinExistence type="predicted"/>
<evidence type="ECO:0000256" key="1">
    <source>
        <dbReference type="SAM" id="Phobius"/>
    </source>
</evidence>
<organism evidence="2 3">
    <name type="scientific">Portunus trituberculatus</name>
    <name type="common">Swimming crab</name>
    <name type="synonym">Neptunus trituberculatus</name>
    <dbReference type="NCBI Taxonomy" id="210409"/>
    <lineage>
        <taxon>Eukaryota</taxon>
        <taxon>Metazoa</taxon>
        <taxon>Ecdysozoa</taxon>
        <taxon>Arthropoda</taxon>
        <taxon>Crustacea</taxon>
        <taxon>Multicrustacea</taxon>
        <taxon>Malacostraca</taxon>
        <taxon>Eumalacostraca</taxon>
        <taxon>Eucarida</taxon>
        <taxon>Decapoda</taxon>
        <taxon>Pleocyemata</taxon>
        <taxon>Brachyura</taxon>
        <taxon>Eubrachyura</taxon>
        <taxon>Portunoidea</taxon>
        <taxon>Portunidae</taxon>
        <taxon>Portuninae</taxon>
        <taxon>Portunus</taxon>
    </lineage>
</organism>
<sequence>MSSCPSSCHQHQVLLVHLFNAIYYLYIVITSPLPFPSAFLHMLGPLVPVPLNLVVLHLLLYSKLSMYL</sequence>
<keyword evidence="1" id="KW-0472">Membrane</keyword>
<keyword evidence="1" id="KW-0812">Transmembrane</keyword>
<keyword evidence="3" id="KW-1185">Reference proteome</keyword>
<feature type="transmembrane region" description="Helical" evidence="1">
    <location>
        <begin position="12"/>
        <end position="33"/>
    </location>
</feature>
<name>A0A5B7GBZ5_PORTR</name>
<reference evidence="2 3" key="1">
    <citation type="submission" date="2019-05" db="EMBL/GenBank/DDBJ databases">
        <title>Another draft genome of Portunus trituberculatus and its Hox gene families provides insights of decapod evolution.</title>
        <authorList>
            <person name="Jeong J.-H."/>
            <person name="Song I."/>
            <person name="Kim S."/>
            <person name="Choi T."/>
            <person name="Kim D."/>
            <person name="Ryu S."/>
            <person name="Kim W."/>
        </authorList>
    </citation>
    <scope>NUCLEOTIDE SEQUENCE [LARGE SCALE GENOMIC DNA]</scope>
    <source>
        <tissue evidence="2">Muscle</tissue>
    </source>
</reference>
<protein>
    <submittedName>
        <fullName evidence="2">Uncharacterized protein</fullName>
    </submittedName>
</protein>
<dbReference type="EMBL" id="VSRR010014913">
    <property type="protein sequence ID" value="MPC57591.1"/>
    <property type="molecule type" value="Genomic_DNA"/>
</dbReference>
<dbReference type="AlphaFoldDB" id="A0A5B7GBZ5"/>
<comment type="caution">
    <text evidence="2">The sequence shown here is derived from an EMBL/GenBank/DDBJ whole genome shotgun (WGS) entry which is preliminary data.</text>
</comment>
<dbReference type="Proteomes" id="UP000324222">
    <property type="component" value="Unassembled WGS sequence"/>
</dbReference>
<accession>A0A5B7GBZ5</accession>
<feature type="transmembrane region" description="Helical" evidence="1">
    <location>
        <begin position="39"/>
        <end position="61"/>
    </location>
</feature>
<evidence type="ECO:0000313" key="3">
    <source>
        <dbReference type="Proteomes" id="UP000324222"/>
    </source>
</evidence>
<evidence type="ECO:0000313" key="2">
    <source>
        <dbReference type="EMBL" id="MPC57591.1"/>
    </source>
</evidence>
<keyword evidence="1" id="KW-1133">Transmembrane helix</keyword>